<comment type="caution">
    <text evidence="2">The sequence shown here is derived from an EMBL/GenBank/DDBJ whole genome shotgun (WGS) entry which is preliminary data.</text>
</comment>
<protein>
    <submittedName>
        <fullName evidence="2">Uncharacterized protein</fullName>
    </submittedName>
</protein>
<accession>A0ABP8E1P3</accession>
<name>A0ABP8E1P3_9MICO</name>
<reference evidence="3" key="1">
    <citation type="journal article" date="2019" name="Int. J. Syst. Evol. Microbiol.">
        <title>The Global Catalogue of Microorganisms (GCM) 10K type strain sequencing project: providing services to taxonomists for standard genome sequencing and annotation.</title>
        <authorList>
            <consortium name="The Broad Institute Genomics Platform"/>
            <consortium name="The Broad Institute Genome Sequencing Center for Infectious Disease"/>
            <person name="Wu L."/>
            <person name="Ma J."/>
        </authorList>
    </citation>
    <scope>NUCLEOTIDE SEQUENCE [LARGE SCALE GENOMIC DNA]</scope>
    <source>
        <strain evidence="3">JCM 17442</strain>
    </source>
</reference>
<evidence type="ECO:0000313" key="2">
    <source>
        <dbReference type="EMBL" id="GAA4266117.1"/>
    </source>
</evidence>
<feature type="region of interest" description="Disordered" evidence="1">
    <location>
        <begin position="1"/>
        <end position="43"/>
    </location>
</feature>
<evidence type="ECO:0000313" key="3">
    <source>
        <dbReference type="Proteomes" id="UP001501594"/>
    </source>
</evidence>
<feature type="compositionally biased region" description="Basic and acidic residues" evidence="1">
    <location>
        <begin position="1"/>
        <end position="25"/>
    </location>
</feature>
<gene>
    <name evidence="2" type="ORF">GCM10022256_17290</name>
</gene>
<organism evidence="2 3">
    <name type="scientific">Frondihabitans peucedani</name>
    <dbReference type="NCBI Taxonomy" id="598626"/>
    <lineage>
        <taxon>Bacteria</taxon>
        <taxon>Bacillati</taxon>
        <taxon>Actinomycetota</taxon>
        <taxon>Actinomycetes</taxon>
        <taxon>Micrococcales</taxon>
        <taxon>Microbacteriaceae</taxon>
        <taxon>Frondihabitans</taxon>
    </lineage>
</organism>
<sequence length="56" mass="6350">MADQRRVGQQEERLGDECPEGRDGEAGDLAVEYPGGKRRRPAQSVPLARPIEFIRW</sequence>
<evidence type="ECO:0000256" key="1">
    <source>
        <dbReference type="SAM" id="MobiDB-lite"/>
    </source>
</evidence>
<dbReference type="Proteomes" id="UP001501594">
    <property type="component" value="Unassembled WGS sequence"/>
</dbReference>
<dbReference type="EMBL" id="BAABAU010000001">
    <property type="protein sequence ID" value="GAA4266117.1"/>
    <property type="molecule type" value="Genomic_DNA"/>
</dbReference>
<proteinExistence type="predicted"/>
<keyword evidence="3" id="KW-1185">Reference proteome</keyword>